<evidence type="ECO:0000256" key="9">
    <source>
        <dbReference type="ARBA" id="ARBA00022737"/>
    </source>
</evidence>
<evidence type="ECO:0000313" key="19">
    <source>
        <dbReference type="EMBL" id="MBR0662566.1"/>
    </source>
</evidence>
<dbReference type="PANTHER" id="PTHR41523:SF8">
    <property type="entry name" value="ETHYLENE RESPONSE SENSOR PROTEIN"/>
    <property type="match status" value="1"/>
</dbReference>
<feature type="compositionally biased region" description="Low complexity" evidence="16">
    <location>
        <begin position="1"/>
        <end position="13"/>
    </location>
</feature>
<evidence type="ECO:0000256" key="16">
    <source>
        <dbReference type="SAM" id="MobiDB-lite"/>
    </source>
</evidence>
<dbReference type="SMART" id="SM00911">
    <property type="entry name" value="HWE_HK"/>
    <property type="match status" value="1"/>
</dbReference>
<keyword evidence="15" id="KW-0675">Receptor</keyword>
<keyword evidence="8" id="KW-0808">Transferase</keyword>
<dbReference type="InterPro" id="IPR035965">
    <property type="entry name" value="PAS-like_dom_sf"/>
</dbReference>
<keyword evidence="7" id="KW-0288">FMN</keyword>
<dbReference type="AlphaFoldDB" id="A0A9X9WQF6"/>
<dbReference type="SUPFAM" id="SSF55785">
    <property type="entry name" value="PYP-like sensor domain (PAS domain)"/>
    <property type="match status" value="1"/>
</dbReference>
<dbReference type="Gene3D" id="3.30.450.20">
    <property type="entry name" value="PAS domain"/>
    <property type="match status" value="3"/>
</dbReference>
<keyword evidence="17" id="KW-0472">Membrane</keyword>
<keyword evidence="4" id="KW-0597">Phosphoprotein</keyword>
<protein>
    <recommendedName>
        <fullName evidence="2">histidine kinase</fullName>
        <ecNumber evidence="2">2.7.13.3</ecNumber>
    </recommendedName>
</protein>
<dbReference type="NCBIfam" id="TIGR00229">
    <property type="entry name" value="sensory_box"/>
    <property type="match status" value="1"/>
</dbReference>
<dbReference type="GO" id="GO:0009881">
    <property type="term" value="F:photoreceptor activity"/>
    <property type="evidence" value="ECO:0007669"/>
    <property type="project" value="UniProtKB-KW"/>
</dbReference>
<keyword evidence="3" id="KW-0600">Photoreceptor protein</keyword>
<dbReference type="Pfam" id="PF08447">
    <property type="entry name" value="PAS_3"/>
    <property type="match status" value="1"/>
</dbReference>
<feature type="transmembrane region" description="Helical" evidence="17">
    <location>
        <begin position="300"/>
        <end position="322"/>
    </location>
</feature>
<evidence type="ECO:0000256" key="4">
    <source>
        <dbReference type="ARBA" id="ARBA00022553"/>
    </source>
</evidence>
<keyword evidence="6" id="KW-0285">Flavoprotein</keyword>
<evidence type="ECO:0000256" key="13">
    <source>
        <dbReference type="ARBA" id="ARBA00022991"/>
    </source>
</evidence>
<feature type="transmembrane region" description="Helical" evidence="17">
    <location>
        <begin position="31"/>
        <end position="53"/>
    </location>
</feature>
<evidence type="ECO:0000256" key="3">
    <source>
        <dbReference type="ARBA" id="ARBA00022543"/>
    </source>
</evidence>
<dbReference type="EMBL" id="JAAEDK010000115">
    <property type="protein sequence ID" value="MBR0662566.1"/>
    <property type="molecule type" value="Genomic_DNA"/>
</dbReference>
<keyword evidence="21" id="KW-1185">Reference proteome</keyword>
<dbReference type="InterPro" id="IPR013655">
    <property type="entry name" value="PAS_fold_3"/>
</dbReference>
<reference evidence="20 21" key="2">
    <citation type="submission" date="2020-02" db="EMBL/GenBank/DDBJ databases">
        <authorList>
            <person name="Sun Q."/>
            <person name="Inoue M."/>
        </authorList>
    </citation>
    <scope>NUCLEOTIDE SEQUENCE [LARGE SCALE GENOMIC DNA]</scope>
    <source>
        <strain evidence="20 21">KCTC 22478</strain>
    </source>
</reference>
<feature type="domain" description="PAC" evidence="18">
    <location>
        <begin position="426"/>
        <end position="480"/>
    </location>
</feature>
<dbReference type="Gene3D" id="3.30.565.10">
    <property type="entry name" value="Histidine kinase-like ATPase, C-terminal domain"/>
    <property type="match status" value="1"/>
</dbReference>
<feature type="region of interest" description="Disordered" evidence="16">
    <location>
        <begin position="1"/>
        <end position="26"/>
    </location>
</feature>
<evidence type="ECO:0000256" key="11">
    <source>
        <dbReference type="ARBA" id="ARBA00022777"/>
    </source>
</evidence>
<evidence type="ECO:0000256" key="6">
    <source>
        <dbReference type="ARBA" id="ARBA00022630"/>
    </source>
</evidence>
<dbReference type="PROSITE" id="PS50113">
    <property type="entry name" value="PAC"/>
    <property type="match status" value="1"/>
</dbReference>
<evidence type="ECO:0000256" key="14">
    <source>
        <dbReference type="ARBA" id="ARBA00023026"/>
    </source>
</evidence>
<accession>A0A9X9WQF6</accession>
<dbReference type="InterPro" id="IPR000700">
    <property type="entry name" value="PAS-assoc_C"/>
</dbReference>
<keyword evidence="14" id="KW-0843">Virulence</keyword>
<evidence type="ECO:0000256" key="8">
    <source>
        <dbReference type="ARBA" id="ARBA00022679"/>
    </source>
</evidence>
<evidence type="ECO:0000256" key="10">
    <source>
        <dbReference type="ARBA" id="ARBA00022741"/>
    </source>
</evidence>
<evidence type="ECO:0000259" key="18">
    <source>
        <dbReference type="PROSITE" id="PS50113"/>
    </source>
</evidence>
<keyword evidence="11" id="KW-0418">Kinase</keyword>
<dbReference type="PANTHER" id="PTHR41523">
    <property type="entry name" value="TWO-COMPONENT SYSTEM SENSOR PROTEIN"/>
    <property type="match status" value="1"/>
</dbReference>
<dbReference type="EC" id="2.7.13.3" evidence="2"/>
<sequence length="680" mass="72899">MDQFAPKPLAEAAPPEPSRRAPPPRRNRRPLLLLGAVMLVPALILGAACRSAWHAVWAEADRELTVGAEAAREFALRVLEGHGRLSARIAESIAGMDDAALREAEPALRDRLARMITGMPLARAVVVTAAGGEPLFVATPTGEPALPLPSLPREGLVPVGAYQAISAAFAPGPGRPPLVMLAQERIGAPGTVAVLLDANRMGIGLGRARGNPQDSAALIRTDGQILARQPPMPAPAPPLGPSQPLIAALATGQTEGRVDGRTPRDGQPVLVRFAVLGSHPALAVAVARPRDVVVERWWQAATPLLLIGVPAILALGAFGWVVRRQQLALEATLAGLEERVAERTASVREGEERLRMAIDAGRFGTWETSLRTGLTTRSARTVEILALEPDQTTTPFQDWVTRIHPADRPRVLEAWDRARTGRAPGYREEYRYAGADGRWRWLESTGAVVGVDPLTGAPERVSGMVRDITARREAEERRQILMQEVNHRARNSLAIVQAILRLTRAEDAATYARVVEGRIAALARAQSLLAAERWTGAPLRAVIAEELAPYGATRPAKGEARERFVLTGGPLRLRAEAVQPLSIVFHELATNAVKHGALSAPEGRVAASWQVDEDAGMLTIRWAESGGPAPGMPSRRGVGSRVMEATIAGQLAGSLDRRWPDEGLVCEIRVPLSRVRAGPS</sequence>
<keyword evidence="13" id="KW-0157">Chromophore</keyword>
<evidence type="ECO:0000313" key="21">
    <source>
        <dbReference type="Proteomes" id="UP000746741"/>
    </source>
</evidence>
<evidence type="ECO:0000256" key="17">
    <source>
        <dbReference type="SAM" id="Phobius"/>
    </source>
</evidence>
<dbReference type="InterPro" id="IPR000014">
    <property type="entry name" value="PAS"/>
</dbReference>
<dbReference type="InterPro" id="IPR011102">
    <property type="entry name" value="Sig_transdc_His_kinase_HWE"/>
</dbReference>
<dbReference type="Pfam" id="PF07536">
    <property type="entry name" value="HWE_HK"/>
    <property type="match status" value="1"/>
</dbReference>
<reference evidence="19" key="3">
    <citation type="journal article" date="2021" name="Syst. Appl. Microbiol.">
        <title>Roseomonas hellenica sp. nov., isolated from roots of wild-growing Alkanna tinctoria.</title>
        <authorList>
            <person name="Rat A."/>
            <person name="Naranjo H.D."/>
            <person name="Lebbe L."/>
            <person name="Cnockaert M."/>
            <person name="Krigas N."/>
            <person name="Grigoriadou K."/>
            <person name="Maloupa E."/>
            <person name="Willems A."/>
        </authorList>
    </citation>
    <scope>NUCLEOTIDE SEQUENCE</scope>
    <source>
        <strain evidence="19">LMG 31161</strain>
    </source>
</reference>
<gene>
    <name evidence="20" type="ORF">GWK15_08360</name>
    <name evidence="19" type="ORF">GXW75_25140</name>
</gene>
<dbReference type="SMART" id="SM00086">
    <property type="entry name" value="PAC"/>
    <property type="match status" value="1"/>
</dbReference>
<comment type="caution">
    <text evidence="19">The sequence shown here is derived from an EMBL/GenBank/DDBJ whole genome shotgun (WGS) entry which is preliminary data.</text>
</comment>
<dbReference type="Proteomes" id="UP000746741">
    <property type="component" value="Unassembled WGS sequence"/>
</dbReference>
<evidence type="ECO:0000313" key="20">
    <source>
        <dbReference type="EMBL" id="NKE16951.1"/>
    </source>
</evidence>
<keyword evidence="17" id="KW-0812">Transmembrane</keyword>
<keyword evidence="9" id="KW-0677">Repeat</keyword>
<dbReference type="CDD" id="cd00130">
    <property type="entry name" value="PAS"/>
    <property type="match status" value="1"/>
</dbReference>
<evidence type="ECO:0000256" key="15">
    <source>
        <dbReference type="ARBA" id="ARBA00023170"/>
    </source>
</evidence>
<dbReference type="CDD" id="cd12915">
    <property type="entry name" value="PDC2_DGC_like"/>
    <property type="match status" value="1"/>
</dbReference>
<reference evidence="19" key="1">
    <citation type="submission" date="2020-01" db="EMBL/GenBank/DDBJ databases">
        <authorList>
            <person name="Rat A."/>
        </authorList>
    </citation>
    <scope>NUCLEOTIDE SEQUENCE</scope>
    <source>
        <strain evidence="19">LMG 31161</strain>
    </source>
</reference>
<evidence type="ECO:0000256" key="1">
    <source>
        <dbReference type="ARBA" id="ARBA00000085"/>
    </source>
</evidence>
<dbReference type="Proteomes" id="UP001138708">
    <property type="component" value="Unassembled WGS sequence"/>
</dbReference>
<dbReference type="RefSeq" id="WP_168040834.1">
    <property type="nucleotide sequence ID" value="NZ_JAAEDK010000115.1"/>
</dbReference>
<keyword evidence="10" id="KW-0547">Nucleotide-binding</keyword>
<evidence type="ECO:0000313" key="22">
    <source>
        <dbReference type="Proteomes" id="UP001138708"/>
    </source>
</evidence>
<keyword evidence="5" id="KW-0716">Sensory transduction</keyword>
<dbReference type="GO" id="GO:0005524">
    <property type="term" value="F:ATP binding"/>
    <property type="evidence" value="ECO:0007669"/>
    <property type="project" value="UniProtKB-KW"/>
</dbReference>
<organism evidence="19 22">
    <name type="scientific">Neoroseomonas oryzicola</name>
    <dbReference type="NCBI Taxonomy" id="535904"/>
    <lineage>
        <taxon>Bacteria</taxon>
        <taxon>Pseudomonadati</taxon>
        <taxon>Pseudomonadota</taxon>
        <taxon>Alphaproteobacteria</taxon>
        <taxon>Acetobacterales</taxon>
        <taxon>Acetobacteraceae</taxon>
        <taxon>Neoroseomonas</taxon>
    </lineage>
</organism>
<dbReference type="GO" id="GO:0004673">
    <property type="term" value="F:protein histidine kinase activity"/>
    <property type="evidence" value="ECO:0007669"/>
    <property type="project" value="UniProtKB-EC"/>
</dbReference>
<evidence type="ECO:0000256" key="5">
    <source>
        <dbReference type="ARBA" id="ARBA00022606"/>
    </source>
</evidence>
<dbReference type="EMBL" id="JAAVUP010000002">
    <property type="protein sequence ID" value="NKE16951.1"/>
    <property type="molecule type" value="Genomic_DNA"/>
</dbReference>
<evidence type="ECO:0000256" key="12">
    <source>
        <dbReference type="ARBA" id="ARBA00022840"/>
    </source>
</evidence>
<proteinExistence type="predicted"/>
<dbReference type="InterPro" id="IPR001610">
    <property type="entry name" value="PAC"/>
</dbReference>
<dbReference type="InterPro" id="IPR036890">
    <property type="entry name" value="HATPase_C_sf"/>
</dbReference>
<name>A0A9X9WQF6_9PROT</name>
<comment type="catalytic activity">
    <reaction evidence="1">
        <text>ATP + protein L-histidine = ADP + protein N-phospho-L-histidine.</text>
        <dbReference type="EC" id="2.7.13.3"/>
    </reaction>
</comment>
<evidence type="ECO:0000256" key="2">
    <source>
        <dbReference type="ARBA" id="ARBA00012438"/>
    </source>
</evidence>
<keyword evidence="17" id="KW-1133">Transmembrane helix</keyword>
<evidence type="ECO:0000256" key="7">
    <source>
        <dbReference type="ARBA" id="ARBA00022643"/>
    </source>
</evidence>
<keyword evidence="12" id="KW-0067">ATP-binding</keyword>